<dbReference type="Gene3D" id="3.90.1150.10">
    <property type="entry name" value="Aspartate Aminotransferase, domain 1"/>
    <property type="match status" value="1"/>
</dbReference>
<dbReference type="PIRSF" id="PIRSF001434">
    <property type="entry name" value="CGS"/>
    <property type="match status" value="1"/>
</dbReference>
<dbReference type="PANTHER" id="PTHR11808">
    <property type="entry name" value="TRANS-SULFURATION ENZYME FAMILY MEMBER"/>
    <property type="match status" value="1"/>
</dbReference>
<keyword evidence="2" id="KW-0663">Pyridoxal phosphate</keyword>
<dbReference type="GO" id="GO:0019346">
    <property type="term" value="P:transsulfuration"/>
    <property type="evidence" value="ECO:0007669"/>
    <property type="project" value="InterPro"/>
</dbReference>
<dbReference type="PROSITE" id="PS00868">
    <property type="entry name" value="CYS_MET_METAB_PP"/>
    <property type="match status" value="1"/>
</dbReference>
<dbReference type="GO" id="GO:0016846">
    <property type="term" value="F:carbon-sulfur lyase activity"/>
    <property type="evidence" value="ECO:0007669"/>
    <property type="project" value="TreeGrafter"/>
</dbReference>
<evidence type="ECO:0000313" key="3">
    <source>
        <dbReference type="EMBL" id="SVA11527.1"/>
    </source>
</evidence>
<proteinExistence type="predicted"/>
<evidence type="ECO:0008006" key="4">
    <source>
        <dbReference type="Google" id="ProtNLM"/>
    </source>
</evidence>
<dbReference type="InterPro" id="IPR015424">
    <property type="entry name" value="PyrdxlP-dep_Trfase"/>
</dbReference>
<gene>
    <name evidence="3" type="ORF">METZ01_LOCUS64381</name>
</gene>
<name>A0A381TA29_9ZZZZ</name>
<dbReference type="FunFam" id="3.40.640.10:FF:000046">
    <property type="entry name" value="Cystathionine gamma-lyase"/>
    <property type="match status" value="1"/>
</dbReference>
<evidence type="ECO:0000256" key="2">
    <source>
        <dbReference type="ARBA" id="ARBA00022898"/>
    </source>
</evidence>
<dbReference type="GO" id="GO:0030170">
    <property type="term" value="F:pyridoxal phosphate binding"/>
    <property type="evidence" value="ECO:0007669"/>
    <property type="project" value="InterPro"/>
</dbReference>
<evidence type="ECO:0000256" key="1">
    <source>
        <dbReference type="ARBA" id="ARBA00001933"/>
    </source>
</evidence>
<protein>
    <recommendedName>
        <fullName evidence="4">Cystathionine beta-lyase</fullName>
    </recommendedName>
</protein>
<dbReference type="InterPro" id="IPR000277">
    <property type="entry name" value="Cys/Met-Metab_PyrdxlP-dep_enz"/>
</dbReference>
<reference evidence="3" key="1">
    <citation type="submission" date="2018-05" db="EMBL/GenBank/DDBJ databases">
        <authorList>
            <person name="Lanie J.A."/>
            <person name="Ng W.-L."/>
            <person name="Kazmierczak K.M."/>
            <person name="Andrzejewski T.M."/>
            <person name="Davidsen T.M."/>
            <person name="Wayne K.J."/>
            <person name="Tettelin H."/>
            <person name="Glass J.I."/>
            <person name="Rusch D."/>
            <person name="Podicherti R."/>
            <person name="Tsui H.-C.T."/>
            <person name="Winkler M.E."/>
        </authorList>
    </citation>
    <scope>NUCLEOTIDE SEQUENCE</scope>
</reference>
<accession>A0A381TA29</accession>
<dbReference type="AlphaFoldDB" id="A0A381TA29"/>
<sequence>MSDRYSDKRFATRAIWSGTQNIEGAASTPIFLTSTYRLTDERYQGWADGAQHTALYSRLSSINSEGVAQKVAALEGAEDGEAFASGMSAVTTTLLALLSKGDHMVASPDCYGGTYGFMTEDLPRFGIEVTMADIRDPSSYEAAIQENTKILYVETLTNPVLKVCDLEAMAAVAKKHNLIAIVDNTFATPWACNPISMGFDLVIHSGTKYLGGHSDLIAGIVVGSKELVAEIFPKKVHLGGAADPHMCYLLERGMRTLHARMPIHAANSAELASRLEAHPMIESVNHTSLPSYTDYEVAQRIMPKGTGMLSYVVKGGDDAALRYMRALELIFEATSLGGIESLVECPFNSSHMFVPEEVRAEAGVIPGFVRMSVGIEDVEDLWADIDQALAAANAFLESRA</sequence>
<dbReference type="InterPro" id="IPR054542">
    <property type="entry name" value="Cys_met_metab_PP"/>
</dbReference>
<dbReference type="InterPro" id="IPR015421">
    <property type="entry name" value="PyrdxlP-dep_Trfase_major"/>
</dbReference>
<dbReference type="SUPFAM" id="SSF53383">
    <property type="entry name" value="PLP-dependent transferases"/>
    <property type="match status" value="1"/>
</dbReference>
<dbReference type="Pfam" id="PF01053">
    <property type="entry name" value="Cys_Met_Meta_PP"/>
    <property type="match status" value="1"/>
</dbReference>
<dbReference type="InterPro" id="IPR015422">
    <property type="entry name" value="PyrdxlP-dep_Trfase_small"/>
</dbReference>
<organism evidence="3">
    <name type="scientific">marine metagenome</name>
    <dbReference type="NCBI Taxonomy" id="408172"/>
    <lineage>
        <taxon>unclassified sequences</taxon>
        <taxon>metagenomes</taxon>
        <taxon>ecological metagenomes</taxon>
    </lineage>
</organism>
<dbReference type="GO" id="GO:0005737">
    <property type="term" value="C:cytoplasm"/>
    <property type="evidence" value="ECO:0007669"/>
    <property type="project" value="TreeGrafter"/>
</dbReference>
<dbReference type="EMBL" id="UINC01004067">
    <property type="protein sequence ID" value="SVA11527.1"/>
    <property type="molecule type" value="Genomic_DNA"/>
</dbReference>
<dbReference type="Gene3D" id="3.40.640.10">
    <property type="entry name" value="Type I PLP-dependent aspartate aminotransferase-like (Major domain)"/>
    <property type="match status" value="1"/>
</dbReference>
<comment type="cofactor">
    <cofactor evidence="1">
        <name>pyridoxal 5'-phosphate</name>
        <dbReference type="ChEBI" id="CHEBI:597326"/>
    </cofactor>
</comment>
<dbReference type="CDD" id="cd00614">
    <property type="entry name" value="CGS_like"/>
    <property type="match status" value="1"/>
</dbReference>